<feature type="transmembrane region" description="Helical" evidence="1">
    <location>
        <begin position="223"/>
        <end position="238"/>
    </location>
</feature>
<protein>
    <recommendedName>
        <fullName evidence="4">Polysaccharide polymerase</fullName>
    </recommendedName>
</protein>
<feature type="transmembrane region" description="Helical" evidence="1">
    <location>
        <begin position="250"/>
        <end position="268"/>
    </location>
</feature>
<feature type="transmembrane region" description="Helical" evidence="1">
    <location>
        <begin position="68"/>
        <end position="88"/>
    </location>
</feature>
<feature type="transmembrane region" description="Helical" evidence="1">
    <location>
        <begin position="12"/>
        <end position="30"/>
    </location>
</feature>
<name>A0A1D7ZX39_LIMFE</name>
<feature type="transmembrane region" description="Helical" evidence="1">
    <location>
        <begin position="36"/>
        <end position="56"/>
    </location>
</feature>
<feature type="transmembrane region" description="Helical" evidence="1">
    <location>
        <begin position="121"/>
        <end position="143"/>
    </location>
</feature>
<proteinExistence type="predicted"/>
<feature type="transmembrane region" description="Helical" evidence="1">
    <location>
        <begin position="288"/>
        <end position="310"/>
    </location>
</feature>
<accession>A0A1D7ZX39</accession>
<dbReference type="AlphaFoldDB" id="A0A1D7ZX39"/>
<dbReference type="EMBL" id="CP017151">
    <property type="protein sequence ID" value="AOR74435.1"/>
    <property type="molecule type" value="Genomic_DNA"/>
</dbReference>
<feature type="transmembrane region" description="Helical" evidence="1">
    <location>
        <begin position="201"/>
        <end position="217"/>
    </location>
</feature>
<feature type="transmembrane region" description="Helical" evidence="1">
    <location>
        <begin position="375"/>
        <end position="399"/>
    </location>
</feature>
<keyword evidence="1" id="KW-0472">Membrane</keyword>
<dbReference type="PATRIC" id="fig|1613.112.peg.1028"/>
<dbReference type="Proteomes" id="UP000094714">
    <property type="component" value="Chromosome"/>
</dbReference>
<feature type="transmembrane region" description="Helical" evidence="1">
    <location>
        <begin position="331"/>
        <end position="355"/>
    </location>
</feature>
<reference evidence="2 3" key="1">
    <citation type="submission" date="2016-09" db="EMBL/GenBank/DDBJ databases">
        <title>Genome Sequence of the Lactobacillus fermentum strain NCC2970 (CNCM I-5068).</title>
        <authorList>
            <person name="Barretto C."/>
            <person name="Ngom-Bru C."/>
            <person name="Genevaz A."/>
            <person name="Fournier C."/>
            <person name="Moine D."/>
            <person name="Kassam M."/>
            <person name="Iltis A."/>
            <person name="Sagory-Zalkind P."/>
            <person name="Faucherand G."/>
            <person name="Descombes P."/>
            <person name="Duboux S."/>
        </authorList>
    </citation>
    <scope>NUCLEOTIDE SEQUENCE [LARGE SCALE GENOMIC DNA]</scope>
    <source>
        <strain evidence="2 3">NCC2970</strain>
    </source>
</reference>
<organism evidence="2 3">
    <name type="scientific">Limosilactobacillus fermentum</name>
    <name type="common">Lactobacillus fermentum</name>
    <dbReference type="NCBI Taxonomy" id="1613"/>
    <lineage>
        <taxon>Bacteria</taxon>
        <taxon>Bacillati</taxon>
        <taxon>Bacillota</taxon>
        <taxon>Bacilli</taxon>
        <taxon>Lactobacillales</taxon>
        <taxon>Lactobacillaceae</taxon>
        <taxon>Limosilactobacillus</taxon>
    </lineage>
</organism>
<keyword evidence="1" id="KW-0812">Transmembrane</keyword>
<gene>
    <name evidence="2" type="ORF">LACFE_CDS0978</name>
</gene>
<evidence type="ECO:0008006" key="4">
    <source>
        <dbReference type="Google" id="ProtNLM"/>
    </source>
</evidence>
<evidence type="ECO:0000256" key="1">
    <source>
        <dbReference type="SAM" id="Phobius"/>
    </source>
</evidence>
<feature type="transmembrane region" description="Helical" evidence="1">
    <location>
        <begin position="94"/>
        <end position="114"/>
    </location>
</feature>
<sequence>MVGLLMNKRKNLYNLFIDYMLGFLIVFTILSYTENLVGSSILKFIPGFIIILSTIGKIDFNAYKWVGWLFLIVGVMPLILIILGVYNYDTGQSIAYIFLFSYYLVLIICLAEFYSNKLVSFITIWQVSITLVLAGLFVIYRGISLNLSYLLSLTISNQRYGQYLLVQRYGMGFRNVNTLAMVSMLLIFCSVFNLIKSRLKALSIIDIAASIIFILNAESRTPFIVMFVLLICYLISRVKNNARRIFVENLVFIFEVIIAICFTFIFVNDSQSSFYNAIDEISSYRLSFGTSAFILLKNIGNIFLGLGPLNSSYITKTVFGNTLTLDNSIEYYVFTLGLLGFALVYIYLFYLFFIVNKSGSKFGFITTTFYFVYSFFENTIFLPISTISLLCLTIIFITVRNYEENGTAKINYNSHYYL</sequence>
<evidence type="ECO:0000313" key="2">
    <source>
        <dbReference type="EMBL" id="AOR74435.1"/>
    </source>
</evidence>
<feature type="transmembrane region" description="Helical" evidence="1">
    <location>
        <begin position="176"/>
        <end position="194"/>
    </location>
</feature>
<keyword evidence="1" id="KW-1133">Transmembrane helix</keyword>
<evidence type="ECO:0000313" key="3">
    <source>
        <dbReference type="Proteomes" id="UP000094714"/>
    </source>
</evidence>